<dbReference type="InterPro" id="IPR001750">
    <property type="entry name" value="ND/Mrp_TM"/>
</dbReference>
<evidence type="ECO:0000256" key="6">
    <source>
        <dbReference type="ARBA" id="ARBA00023136"/>
    </source>
</evidence>
<comment type="subcellular location">
    <subcellularLocation>
        <location evidence="1">Cell membrane</location>
        <topology evidence="1">Multi-pass membrane protein</topology>
    </subcellularLocation>
    <subcellularLocation>
        <location evidence="7">Membrane</location>
        <topology evidence="7">Multi-pass membrane protein</topology>
    </subcellularLocation>
</comment>
<comment type="caution">
    <text evidence="10">The sequence shown here is derived from an EMBL/GenBank/DDBJ whole genome shotgun (WGS) entry which is preliminary data.</text>
</comment>
<keyword evidence="6 8" id="KW-0472">Membrane</keyword>
<dbReference type="Proteomes" id="UP000600449">
    <property type="component" value="Unassembled WGS sequence"/>
</dbReference>
<feature type="transmembrane region" description="Helical" evidence="8">
    <location>
        <begin position="240"/>
        <end position="261"/>
    </location>
</feature>
<feature type="transmembrane region" description="Helical" evidence="8">
    <location>
        <begin position="281"/>
        <end position="300"/>
    </location>
</feature>
<evidence type="ECO:0000256" key="3">
    <source>
        <dbReference type="ARBA" id="ARBA00022475"/>
    </source>
</evidence>
<feature type="transmembrane region" description="Helical" evidence="8">
    <location>
        <begin position="6"/>
        <end position="27"/>
    </location>
</feature>
<dbReference type="InterPro" id="IPR050586">
    <property type="entry name" value="CPA3_Na-H_Antiporter_D"/>
</dbReference>
<name>A0A917Q8F6_9HYPH</name>
<evidence type="ECO:0000259" key="9">
    <source>
        <dbReference type="Pfam" id="PF00361"/>
    </source>
</evidence>
<dbReference type="Pfam" id="PF00361">
    <property type="entry name" value="Proton_antipo_M"/>
    <property type="match status" value="1"/>
</dbReference>
<feature type="transmembrane region" description="Helical" evidence="8">
    <location>
        <begin position="39"/>
        <end position="61"/>
    </location>
</feature>
<sequence>MADASTLLVLWPVLIPIATAALTALLWSSPVAQRRVGLASLALLLVASLALTMEVMHEGVIAKQFGAWDAPFGISFVADPLSAAMIAISGILAFAVGIFALGDIKERHERAGFHPLFHGLMAGVNGAFLTGDIFNLYVWFEVMLITTLGLLVVQRGKAQIDGALKYAAMNLFGTILFLIAVALLYGATGTLNMADLARILPQMEMSPGLTASALLFLAAFGIKAGVFPLFFWLPASYHTAPIAIAALFAGLLTKVGVYAAFRVFTLMFEMEGGALREIVAVVAAMTMITGVFGAAVQWNVRRILSFHIISQIGYMLMGLAIATPVAIAGAVFYIVHHIIVKANLFLLAGAIKHAAGTDDLRKAGGLLRSHPWLAVLFLIPALSLAGLPPLSGFWAKFLVIDASLREEVWWLAAVALAVGALTLFSMSKIWMEAFWKKPALVRATPRTVPVAFVVPIALLGAVTLTIGLFADPFVEYARTATAVLVDPTDYIAAVFPGDAPVRTVETEVPVIAIEGAVE</sequence>
<feature type="domain" description="NADH:quinone oxidoreductase/Mrp antiporter transmembrane" evidence="9">
    <location>
        <begin position="132"/>
        <end position="417"/>
    </location>
</feature>
<feature type="transmembrane region" description="Helical" evidence="8">
    <location>
        <begin position="450"/>
        <end position="470"/>
    </location>
</feature>
<accession>A0A917Q8F6</accession>
<organism evidence="10 11">
    <name type="scientific">Salinarimonas ramus</name>
    <dbReference type="NCBI Taxonomy" id="690164"/>
    <lineage>
        <taxon>Bacteria</taxon>
        <taxon>Pseudomonadati</taxon>
        <taxon>Pseudomonadota</taxon>
        <taxon>Alphaproteobacteria</taxon>
        <taxon>Hyphomicrobiales</taxon>
        <taxon>Salinarimonadaceae</taxon>
        <taxon>Salinarimonas</taxon>
    </lineage>
</organism>
<evidence type="ECO:0000256" key="1">
    <source>
        <dbReference type="ARBA" id="ARBA00004651"/>
    </source>
</evidence>
<feature type="transmembrane region" description="Helical" evidence="8">
    <location>
        <begin position="166"/>
        <end position="188"/>
    </location>
</feature>
<feature type="transmembrane region" description="Helical" evidence="8">
    <location>
        <begin position="407"/>
        <end position="430"/>
    </location>
</feature>
<keyword evidence="11" id="KW-1185">Reference proteome</keyword>
<feature type="transmembrane region" description="Helical" evidence="8">
    <location>
        <begin position="372"/>
        <end position="395"/>
    </location>
</feature>
<proteinExistence type="inferred from homology"/>
<feature type="transmembrane region" description="Helical" evidence="8">
    <location>
        <begin position="136"/>
        <end position="154"/>
    </location>
</feature>
<dbReference type="GO" id="GO:0008137">
    <property type="term" value="F:NADH dehydrogenase (ubiquinone) activity"/>
    <property type="evidence" value="ECO:0007669"/>
    <property type="project" value="InterPro"/>
</dbReference>
<dbReference type="InterPro" id="IPR003918">
    <property type="entry name" value="NADH_UbQ_OxRdtase"/>
</dbReference>
<evidence type="ECO:0000313" key="11">
    <source>
        <dbReference type="Proteomes" id="UP000600449"/>
    </source>
</evidence>
<comment type="similarity">
    <text evidence="2">Belongs to the CPA3 antiporters (TC 2.A.63) subunit D family.</text>
</comment>
<keyword evidence="5 8" id="KW-1133">Transmembrane helix</keyword>
<dbReference type="GO" id="GO:0005886">
    <property type="term" value="C:plasma membrane"/>
    <property type="evidence" value="ECO:0007669"/>
    <property type="project" value="UniProtKB-SubCell"/>
</dbReference>
<dbReference type="GO" id="GO:0042773">
    <property type="term" value="P:ATP synthesis coupled electron transport"/>
    <property type="evidence" value="ECO:0007669"/>
    <property type="project" value="InterPro"/>
</dbReference>
<protein>
    <submittedName>
        <fullName evidence="10">NADH dehydrogenase</fullName>
    </submittedName>
</protein>
<feature type="transmembrane region" description="Helical" evidence="8">
    <location>
        <begin position="113"/>
        <end position="130"/>
    </location>
</feature>
<keyword evidence="4 7" id="KW-0812">Transmembrane</keyword>
<reference evidence="10 11" key="1">
    <citation type="journal article" date="2014" name="Int. J. Syst. Evol. Microbiol.">
        <title>Complete genome sequence of Corynebacterium casei LMG S-19264T (=DSM 44701T), isolated from a smear-ripened cheese.</title>
        <authorList>
            <consortium name="US DOE Joint Genome Institute (JGI-PGF)"/>
            <person name="Walter F."/>
            <person name="Albersmeier A."/>
            <person name="Kalinowski J."/>
            <person name="Ruckert C."/>
        </authorList>
    </citation>
    <scope>NUCLEOTIDE SEQUENCE [LARGE SCALE GENOMIC DNA]</scope>
    <source>
        <strain evidence="10 11">CGMCC 1.9161</strain>
    </source>
</reference>
<gene>
    <name evidence="10" type="ORF">GCM10011322_23890</name>
</gene>
<evidence type="ECO:0000256" key="5">
    <source>
        <dbReference type="ARBA" id="ARBA00022989"/>
    </source>
</evidence>
<dbReference type="AlphaFoldDB" id="A0A917Q8F6"/>
<dbReference type="PANTHER" id="PTHR42703">
    <property type="entry name" value="NADH DEHYDROGENASE"/>
    <property type="match status" value="1"/>
</dbReference>
<evidence type="ECO:0000256" key="4">
    <source>
        <dbReference type="ARBA" id="ARBA00022692"/>
    </source>
</evidence>
<dbReference type="RefSeq" id="WP_188913175.1">
    <property type="nucleotide sequence ID" value="NZ_BMMF01000006.1"/>
</dbReference>
<feature type="transmembrane region" description="Helical" evidence="8">
    <location>
        <begin position="312"/>
        <end position="335"/>
    </location>
</feature>
<dbReference type="NCBIfam" id="NF009306">
    <property type="entry name" value="PRK12663.1"/>
    <property type="match status" value="1"/>
</dbReference>
<keyword evidence="3" id="KW-1003">Cell membrane</keyword>
<feature type="transmembrane region" description="Helical" evidence="8">
    <location>
        <begin position="81"/>
        <end position="101"/>
    </location>
</feature>
<evidence type="ECO:0000256" key="8">
    <source>
        <dbReference type="SAM" id="Phobius"/>
    </source>
</evidence>
<evidence type="ECO:0000256" key="7">
    <source>
        <dbReference type="RuleBase" id="RU000320"/>
    </source>
</evidence>
<dbReference type="PANTHER" id="PTHR42703:SF1">
    <property type="entry name" value="NA(+)_H(+) ANTIPORTER SUBUNIT D1"/>
    <property type="match status" value="1"/>
</dbReference>
<evidence type="ECO:0000313" key="10">
    <source>
        <dbReference type="EMBL" id="GGK36110.1"/>
    </source>
</evidence>
<dbReference type="PRINTS" id="PR01437">
    <property type="entry name" value="NUOXDRDTASE4"/>
</dbReference>
<dbReference type="EMBL" id="BMMF01000006">
    <property type="protein sequence ID" value="GGK36110.1"/>
    <property type="molecule type" value="Genomic_DNA"/>
</dbReference>
<evidence type="ECO:0000256" key="2">
    <source>
        <dbReference type="ARBA" id="ARBA00005346"/>
    </source>
</evidence>
<feature type="transmembrane region" description="Helical" evidence="8">
    <location>
        <begin position="208"/>
        <end position="233"/>
    </location>
</feature>